<proteinExistence type="predicted"/>
<name>A0AAP0K223_9MAGN</name>
<gene>
    <name evidence="1" type="ORF">Syun_012577</name>
</gene>
<keyword evidence="2" id="KW-1185">Reference proteome</keyword>
<evidence type="ECO:0000313" key="2">
    <source>
        <dbReference type="Proteomes" id="UP001420932"/>
    </source>
</evidence>
<dbReference type="EMBL" id="JBBNAF010000005">
    <property type="protein sequence ID" value="KAK9143177.1"/>
    <property type="molecule type" value="Genomic_DNA"/>
</dbReference>
<sequence>MITKPLDPKTQRPLLELQTFQSVSWARCIVNDWKRETDPQNMHAIFTQRKGQQLAQSKV</sequence>
<organism evidence="1 2">
    <name type="scientific">Stephania yunnanensis</name>
    <dbReference type="NCBI Taxonomy" id="152371"/>
    <lineage>
        <taxon>Eukaryota</taxon>
        <taxon>Viridiplantae</taxon>
        <taxon>Streptophyta</taxon>
        <taxon>Embryophyta</taxon>
        <taxon>Tracheophyta</taxon>
        <taxon>Spermatophyta</taxon>
        <taxon>Magnoliopsida</taxon>
        <taxon>Ranunculales</taxon>
        <taxon>Menispermaceae</taxon>
        <taxon>Menispermoideae</taxon>
        <taxon>Cissampelideae</taxon>
        <taxon>Stephania</taxon>
    </lineage>
</organism>
<accession>A0AAP0K223</accession>
<comment type="caution">
    <text evidence="1">The sequence shown here is derived from an EMBL/GenBank/DDBJ whole genome shotgun (WGS) entry which is preliminary data.</text>
</comment>
<protein>
    <submittedName>
        <fullName evidence="1">Uncharacterized protein</fullName>
    </submittedName>
</protein>
<dbReference type="AlphaFoldDB" id="A0AAP0K223"/>
<evidence type="ECO:0000313" key="1">
    <source>
        <dbReference type="EMBL" id="KAK9143177.1"/>
    </source>
</evidence>
<reference evidence="1 2" key="1">
    <citation type="submission" date="2024-01" db="EMBL/GenBank/DDBJ databases">
        <title>Genome assemblies of Stephania.</title>
        <authorList>
            <person name="Yang L."/>
        </authorList>
    </citation>
    <scope>NUCLEOTIDE SEQUENCE [LARGE SCALE GENOMIC DNA]</scope>
    <source>
        <strain evidence="1">YNDBR</strain>
        <tissue evidence="1">Leaf</tissue>
    </source>
</reference>
<dbReference type="Proteomes" id="UP001420932">
    <property type="component" value="Unassembled WGS sequence"/>
</dbReference>